<dbReference type="Proteomes" id="UP000823388">
    <property type="component" value="Chromosome 3N"/>
</dbReference>
<dbReference type="InterPro" id="IPR045281">
    <property type="entry name" value="CONSTANS-like"/>
</dbReference>
<dbReference type="InterPro" id="IPR010402">
    <property type="entry name" value="CCT_domain"/>
</dbReference>
<evidence type="ECO:0000259" key="4">
    <source>
        <dbReference type="Pfam" id="PF06203"/>
    </source>
</evidence>
<dbReference type="EMBL" id="CM029042">
    <property type="protein sequence ID" value="KAG2618699.1"/>
    <property type="molecule type" value="Genomic_DNA"/>
</dbReference>
<evidence type="ECO:0000313" key="5">
    <source>
        <dbReference type="EMBL" id="KAG2618699.1"/>
    </source>
</evidence>
<accession>A0A8T0UE24</accession>
<evidence type="ECO:0000313" key="6">
    <source>
        <dbReference type="Proteomes" id="UP000823388"/>
    </source>
</evidence>
<dbReference type="GO" id="GO:0009909">
    <property type="term" value="P:regulation of flower development"/>
    <property type="evidence" value="ECO:0007669"/>
    <property type="project" value="InterPro"/>
</dbReference>
<dbReference type="Pfam" id="PF06203">
    <property type="entry name" value="CCT"/>
    <property type="match status" value="1"/>
</dbReference>
<dbReference type="GO" id="GO:0003700">
    <property type="term" value="F:DNA-binding transcription factor activity"/>
    <property type="evidence" value="ECO:0007669"/>
    <property type="project" value="TreeGrafter"/>
</dbReference>
<feature type="compositionally biased region" description="Polar residues" evidence="3">
    <location>
        <begin position="134"/>
        <end position="144"/>
    </location>
</feature>
<feature type="domain" description="CCT" evidence="4">
    <location>
        <begin position="268"/>
        <end position="289"/>
    </location>
</feature>
<name>A0A8T0UE24_PANVG</name>
<protein>
    <recommendedName>
        <fullName evidence="4">CCT domain-containing protein</fullName>
    </recommendedName>
</protein>
<feature type="region of interest" description="Disordered" evidence="3">
    <location>
        <begin position="179"/>
        <end position="207"/>
    </location>
</feature>
<evidence type="ECO:0000256" key="2">
    <source>
        <dbReference type="ARBA" id="ARBA00023242"/>
    </source>
</evidence>
<keyword evidence="6" id="KW-1185">Reference proteome</keyword>
<comment type="caution">
    <text evidence="5">The sequence shown here is derived from an EMBL/GenBank/DDBJ whole genome shotgun (WGS) entry which is preliminary data.</text>
</comment>
<comment type="subcellular location">
    <subcellularLocation>
        <location evidence="1">Nucleus</location>
    </subcellularLocation>
</comment>
<feature type="region of interest" description="Disordered" evidence="3">
    <location>
        <begin position="134"/>
        <end position="158"/>
    </location>
</feature>
<keyword evidence="2" id="KW-0539">Nucleus</keyword>
<evidence type="ECO:0000256" key="3">
    <source>
        <dbReference type="SAM" id="MobiDB-lite"/>
    </source>
</evidence>
<dbReference type="PANTHER" id="PTHR31319">
    <property type="entry name" value="ZINC FINGER PROTEIN CONSTANS-LIKE 4"/>
    <property type="match status" value="1"/>
</dbReference>
<sequence length="394" mass="43682">MEWAYRPLVSVELCIKSSLFIPTPSFTRTDLPTHQRDSHPKAMFHPSSSLAPYSDLSMHHAVSLSSAVPTAPTEIPRGGFFHDNGGLLALPNVAASAPPPYPSSLPSYYFHKNTSSYLLPLHLQLSEQLNSNATLSCSSPSASQLPLPHVPSSPSSSSGDFLEFSTGALRRVFSTGDLQVMNVSPSPPPPPLSRDTHGQDAGGPFTQKVGRYSAEERKEKIERYRTKRNQRNFHKKITVMHDFPHHITCNCIPCPLMHLLLTTSGPLQYACRKTLADSRPRVQGRFARNTETEAEAVAAGHEREAFDNSYEHCHYSDLTTKGSSCFDSMCRESGKTTTFDDGKWWWETPVASAAAANGHHGHHHYHHQQQLLDFDVDVDEEDLWASLADMYSGT</sequence>
<evidence type="ECO:0000256" key="1">
    <source>
        <dbReference type="ARBA" id="ARBA00004123"/>
    </source>
</evidence>
<proteinExistence type="predicted"/>
<organism evidence="5 6">
    <name type="scientific">Panicum virgatum</name>
    <name type="common">Blackwell switchgrass</name>
    <dbReference type="NCBI Taxonomy" id="38727"/>
    <lineage>
        <taxon>Eukaryota</taxon>
        <taxon>Viridiplantae</taxon>
        <taxon>Streptophyta</taxon>
        <taxon>Embryophyta</taxon>
        <taxon>Tracheophyta</taxon>
        <taxon>Spermatophyta</taxon>
        <taxon>Magnoliopsida</taxon>
        <taxon>Liliopsida</taxon>
        <taxon>Poales</taxon>
        <taxon>Poaceae</taxon>
        <taxon>PACMAD clade</taxon>
        <taxon>Panicoideae</taxon>
        <taxon>Panicodae</taxon>
        <taxon>Paniceae</taxon>
        <taxon>Panicinae</taxon>
        <taxon>Panicum</taxon>
        <taxon>Panicum sect. Hiantes</taxon>
    </lineage>
</organism>
<dbReference type="PANTHER" id="PTHR31319:SF115">
    <property type="entry name" value="OS05G0466100 PROTEIN"/>
    <property type="match status" value="1"/>
</dbReference>
<gene>
    <name evidence="5" type="ORF">PVAP13_3NG079754</name>
</gene>
<reference evidence="5" key="1">
    <citation type="submission" date="2020-05" db="EMBL/GenBank/DDBJ databases">
        <title>WGS assembly of Panicum virgatum.</title>
        <authorList>
            <person name="Lovell J.T."/>
            <person name="Jenkins J."/>
            <person name="Shu S."/>
            <person name="Juenger T.E."/>
            <person name="Schmutz J."/>
        </authorList>
    </citation>
    <scope>NUCLEOTIDE SEQUENCE</scope>
    <source>
        <strain evidence="5">AP13</strain>
    </source>
</reference>
<dbReference type="AlphaFoldDB" id="A0A8T0UE24"/>
<dbReference type="GO" id="GO:0005634">
    <property type="term" value="C:nucleus"/>
    <property type="evidence" value="ECO:0007669"/>
    <property type="project" value="UniProtKB-SubCell"/>
</dbReference>